<name>A0AAP6MDD9_PSEUB</name>
<dbReference type="GO" id="GO:0006310">
    <property type="term" value="P:DNA recombination"/>
    <property type="evidence" value="ECO:0007669"/>
    <property type="project" value="UniProtKB-KW"/>
</dbReference>
<dbReference type="SUPFAM" id="SSF56349">
    <property type="entry name" value="DNA breaking-rejoining enzymes"/>
    <property type="match status" value="1"/>
</dbReference>
<proteinExistence type="inferred from homology"/>
<keyword evidence="2" id="KW-0229">DNA integration</keyword>
<dbReference type="Gene3D" id="1.10.443.10">
    <property type="entry name" value="Intergrase catalytic core"/>
    <property type="match status" value="1"/>
</dbReference>
<evidence type="ECO:0000256" key="4">
    <source>
        <dbReference type="ARBA" id="ARBA00023172"/>
    </source>
</evidence>
<evidence type="ECO:0000256" key="1">
    <source>
        <dbReference type="ARBA" id="ARBA00008857"/>
    </source>
</evidence>
<dbReference type="EMBL" id="OX458335">
    <property type="protein sequence ID" value="CAI8817529.1"/>
    <property type="molecule type" value="Genomic_DNA"/>
</dbReference>
<evidence type="ECO:0000313" key="6">
    <source>
        <dbReference type="Proteomes" id="UP001177000"/>
    </source>
</evidence>
<dbReference type="PANTHER" id="PTHR30349">
    <property type="entry name" value="PHAGE INTEGRASE-RELATED"/>
    <property type="match status" value="1"/>
</dbReference>
<organism evidence="5 6">
    <name type="scientific">Pseudomonas syringae pv. tomato</name>
    <dbReference type="NCBI Taxonomy" id="323"/>
    <lineage>
        <taxon>Bacteria</taxon>
        <taxon>Pseudomonadati</taxon>
        <taxon>Pseudomonadota</taxon>
        <taxon>Gammaproteobacteria</taxon>
        <taxon>Pseudomonadales</taxon>
        <taxon>Pseudomonadaceae</taxon>
        <taxon>Pseudomonas</taxon>
    </lineage>
</organism>
<dbReference type="GO" id="GO:0015074">
    <property type="term" value="P:DNA integration"/>
    <property type="evidence" value="ECO:0007669"/>
    <property type="project" value="UniProtKB-KW"/>
</dbReference>
<dbReference type="AlphaFoldDB" id="A0AAP6MDD9"/>
<comment type="similarity">
    <text evidence="1">Belongs to the 'phage' integrase family.</text>
</comment>
<dbReference type="PANTHER" id="PTHR30349:SF41">
    <property type="entry name" value="INTEGRASE_RECOMBINASE PROTEIN MJ0367-RELATED"/>
    <property type="match status" value="1"/>
</dbReference>
<gene>
    <name evidence="5" type="ORF">DAPPPG215_09520</name>
</gene>
<dbReference type="RefSeq" id="WP_007247190.1">
    <property type="nucleotide sequence ID" value="NZ_CP019871.1"/>
</dbReference>
<dbReference type="InterPro" id="IPR050090">
    <property type="entry name" value="Tyrosine_recombinase_XerCD"/>
</dbReference>
<keyword evidence="4" id="KW-0233">DNA recombination</keyword>
<dbReference type="Proteomes" id="UP001177000">
    <property type="component" value="Chromosome"/>
</dbReference>
<sequence>MINFDFKPISYYSIDLGKDVNHYIMTASYKNKCLMLSMVNLYLYEKTRSSEQTSKRYVTLITSFYKFISQLSRFRAVNPGDYHFHVINADLRKWQVYRQTRRVMLNSVHPSSDTIYKDACVVLHFFKWLHDKKIPTGVIITLKTWVANFKDRRMLSYIQKKSESVLDTNSIRVLDREARQKKPKRLISNRDITTLLDSYPDQVYKVLFNFALATAMRPMELVKFPYMGIGKNRHILPYSEMKKDVKTVQYEVFGKGAKFRDIIIPAYALQMLDESYIKTEYATRAKLYKNKFGKKCPLSTLFLTAEGEPVTASMISNATNYAKRLAREKDSSFVLSNIFYHTRKWWPTLMMIQHHNGEGILEKNAEVMDLAITEVITNQLGHESPDTTYQHYLVLGRFVVMARKGITHELIHEKTINVHDAIAAYS</sequence>
<evidence type="ECO:0000256" key="2">
    <source>
        <dbReference type="ARBA" id="ARBA00022908"/>
    </source>
</evidence>
<protein>
    <recommendedName>
        <fullName evidence="7">Site-specific integrase</fullName>
    </recommendedName>
</protein>
<dbReference type="InterPro" id="IPR013762">
    <property type="entry name" value="Integrase-like_cat_sf"/>
</dbReference>
<accession>A0AAP6MDD9</accession>
<keyword evidence="3" id="KW-0238">DNA-binding</keyword>
<dbReference type="GO" id="GO:0003677">
    <property type="term" value="F:DNA binding"/>
    <property type="evidence" value="ECO:0007669"/>
    <property type="project" value="UniProtKB-KW"/>
</dbReference>
<evidence type="ECO:0000256" key="3">
    <source>
        <dbReference type="ARBA" id="ARBA00023125"/>
    </source>
</evidence>
<reference evidence="5" key="1">
    <citation type="submission" date="2023-03" db="EMBL/GenBank/DDBJ databases">
        <authorList>
            <person name="Pothier F. J."/>
        </authorList>
    </citation>
    <scope>NUCLEOTIDE SEQUENCE</scope>
    <source>
        <strain evidence="5">DAPP-PG 215</strain>
    </source>
</reference>
<dbReference type="InterPro" id="IPR011010">
    <property type="entry name" value="DNA_brk_join_enz"/>
</dbReference>
<evidence type="ECO:0000313" key="5">
    <source>
        <dbReference type="EMBL" id="CAI8817529.1"/>
    </source>
</evidence>
<evidence type="ECO:0008006" key="7">
    <source>
        <dbReference type="Google" id="ProtNLM"/>
    </source>
</evidence>